<dbReference type="InterPro" id="IPR026591">
    <property type="entry name" value="Sirtuin_cat_small_dom_sf"/>
</dbReference>
<feature type="compositionally biased region" description="Basic residues" evidence="5">
    <location>
        <begin position="401"/>
        <end position="410"/>
    </location>
</feature>
<keyword evidence="2" id="KW-0808">Transferase</keyword>
<proteinExistence type="predicted"/>
<evidence type="ECO:0000256" key="2">
    <source>
        <dbReference type="ARBA" id="ARBA00022679"/>
    </source>
</evidence>
<feature type="binding site" evidence="4">
    <location>
        <position position="242"/>
    </location>
    <ligand>
        <name>Zn(2+)</name>
        <dbReference type="ChEBI" id="CHEBI:29105"/>
    </ligand>
</feature>
<accession>A0ABW0FHM7</accession>
<keyword evidence="8" id="KW-1185">Reference proteome</keyword>
<evidence type="ECO:0000313" key="7">
    <source>
        <dbReference type="EMBL" id="MFC5298131.1"/>
    </source>
</evidence>
<evidence type="ECO:0000256" key="3">
    <source>
        <dbReference type="ARBA" id="ARBA00023027"/>
    </source>
</evidence>
<gene>
    <name evidence="7" type="ORF">ACFPK8_11465</name>
</gene>
<feature type="binding site" evidence="4">
    <location>
        <position position="239"/>
    </location>
    <ligand>
        <name>Zn(2+)</name>
        <dbReference type="ChEBI" id="CHEBI:29105"/>
    </ligand>
</feature>
<dbReference type="Proteomes" id="UP001595937">
    <property type="component" value="Unassembled WGS sequence"/>
</dbReference>
<evidence type="ECO:0000313" key="8">
    <source>
        <dbReference type="Proteomes" id="UP001595937"/>
    </source>
</evidence>
<feature type="region of interest" description="Disordered" evidence="5">
    <location>
        <begin position="1"/>
        <end position="61"/>
    </location>
</feature>
<dbReference type="GeneID" id="303297943"/>
<evidence type="ECO:0000256" key="5">
    <source>
        <dbReference type="SAM" id="MobiDB-lite"/>
    </source>
</evidence>
<keyword evidence="4" id="KW-0862">Zinc</keyword>
<dbReference type="Gene3D" id="3.40.50.1220">
    <property type="entry name" value="TPP-binding domain"/>
    <property type="match status" value="1"/>
</dbReference>
<keyword evidence="3" id="KW-0520">NAD</keyword>
<comment type="caution">
    <text evidence="7">The sequence shown here is derived from an EMBL/GenBank/DDBJ whole genome shotgun (WGS) entry which is preliminary data.</text>
</comment>
<feature type="domain" description="Deacetylase sirtuin-type" evidence="6">
    <location>
        <begin position="112"/>
        <end position="398"/>
    </location>
</feature>
<name>A0ABW0FHM7_9MICO</name>
<sequence>MNSDSVTGEPPGRSDHGEPTGTSGTRGPTDPARALGTRGRTGRAADTGPTAEIDPAEDAGAAADAGVAADIGPAADVGRWFSTAAPVAGSTGRRRGPRLPAWGPMESSEYGLQSPSDEVDAARDLLRGRPVAVLTGAGMSTGSGLPDYRGRDAVPRSPMTYQEFMGHDLARRRYWARSTVGWEQFNRARPGHAHLLLARLGHTLFSTPAVITQNVDGLHQAAGSSPVLDLHGRLDRVRCQSCDALSSRAALHSRMLSMNPELAARLPDLAADAAQAPDGDAEVDRTSSFRYPPCPLCGGILKPDVVFFGESARPEVVAAAFTALDQAEALLVLGSSLTVQSGLRFVRAAGKQGTPVVILNDGPTRADPDATMRLHGRLEDVLERWNAGTPSAERPRTNVPGRRRHARYPD</sequence>
<dbReference type="Gene3D" id="3.30.1600.10">
    <property type="entry name" value="SIR2/SIRT2 'Small Domain"/>
    <property type="match status" value="1"/>
</dbReference>
<dbReference type="EMBL" id="JBHSLN010000024">
    <property type="protein sequence ID" value="MFC5298131.1"/>
    <property type="molecule type" value="Genomic_DNA"/>
</dbReference>
<feature type="region of interest" description="Disordered" evidence="5">
    <location>
        <begin position="386"/>
        <end position="410"/>
    </location>
</feature>
<protein>
    <recommendedName>
        <fullName evidence="1">protein acetyllysine N-acetyltransferase</fullName>
        <ecNumber evidence="1">2.3.1.286</ecNumber>
    </recommendedName>
</protein>
<dbReference type="InterPro" id="IPR029035">
    <property type="entry name" value="DHS-like_NAD/FAD-binding_dom"/>
</dbReference>
<dbReference type="EC" id="2.3.1.286" evidence="1"/>
<feature type="compositionally biased region" description="Low complexity" evidence="5">
    <location>
        <begin position="32"/>
        <end position="61"/>
    </location>
</feature>
<evidence type="ECO:0000259" key="6">
    <source>
        <dbReference type="PROSITE" id="PS50305"/>
    </source>
</evidence>
<dbReference type="PANTHER" id="PTHR11085">
    <property type="entry name" value="NAD-DEPENDENT PROTEIN DEACYLASE SIRTUIN-5, MITOCHONDRIAL-RELATED"/>
    <property type="match status" value="1"/>
</dbReference>
<dbReference type="InterPro" id="IPR003000">
    <property type="entry name" value="Sirtuin"/>
</dbReference>
<dbReference type="InterPro" id="IPR026590">
    <property type="entry name" value="Ssirtuin_cat_dom"/>
</dbReference>
<organism evidence="7 8">
    <name type="scientific">Brachybacterium tyrofermentans</name>
    <dbReference type="NCBI Taxonomy" id="47848"/>
    <lineage>
        <taxon>Bacteria</taxon>
        <taxon>Bacillati</taxon>
        <taxon>Actinomycetota</taxon>
        <taxon>Actinomycetes</taxon>
        <taxon>Micrococcales</taxon>
        <taxon>Dermabacteraceae</taxon>
        <taxon>Brachybacterium</taxon>
    </lineage>
</organism>
<feature type="region of interest" description="Disordered" evidence="5">
    <location>
        <begin position="88"/>
        <end position="115"/>
    </location>
</feature>
<evidence type="ECO:0000256" key="4">
    <source>
        <dbReference type="PROSITE-ProRule" id="PRU00236"/>
    </source>
</evidence>
<feature type="binding site" evidence="4">
    <location>
        <position position="294"/>
    </location>
    <ligand>
        <name>Zn(2+)</name>
        <dbReference type="ChEBI" id="CHEBI:29105"/>
    </ligand>
</feature>
<dbReference type="Pfam" id="PF02146">
    <property type="entry name" value="SIR2"/>
    <property type="match status" value="1"/>
</dbReference>
<keyword evidence="4" id="KW-0479">Metal-binding</keyword>
<feature type="binding site" evidence="4">
    <location>
        <position position="297"/>
    </location>
    <ligand>
        <name>Zn(2+)</name>
        <dbReference type="ChEBI" id="CHEBI:29105"/>
    </ligand>
</feature>
<dbReference type="PANTHER" id="PTHR11085:SF10">
    <property type="entry name" value="NAD-DEPENDENT PROTEIN DEACYLASE SIRTUIN-5, MITOCHONDRIAL-RELATED"/>
    <property type="match status" value="1"/>
</dbReference>
<evidence type="ECO:0000256" key="1">
    <source>
        <dbReference type="ARBA" id="ARBA00012928"/>
    </source>
</evidence>
<dbReference type="SUPFAM" id="SSF52467">
    <property type="entry name" value="DHS-like NAD/FAD-binding domain"/>
    <property type="match status" value="1"/>
</dbReference>
<dbReference type="InterPro" id="IPR050134">
    <property type="entry name" value="NAD-dep_sirtuin_deacylases"/>
</dbReference>
<dbReference type="RefSeq" id="WP_226849878.1">
    <property type="nucleotide sequence ID" value="NZ_BAAAIR010000043.1"/>
</dbReference>
<dbReference type="PROSITE" id="PS50305">
    <property type="entry name" value="SIRTUIN"/>
    <property type="match status" value="1"/>
</dbReference>
<reference evidence="8" key="1">
    <citation type="journal article" date="2019" name="Int. J. Syst. Evol. Microbiol.">
        <title>The Global Catalogue of Microorganisms (GCM) 10K type strain sequencing project: providing services to taxonomists for standard genome sequencing and annotation.</title>
        <authorList>
            <consortium name="The Broad Institute Genomics Platform"/>
            <consortium name="The Broad Institute Genome Sequencing Center for Infectious Disease"/>
            <person name="Wu L."/>
            <person name="Ma J."/>
        </authorList>
    </citation>
    <scope>NUCLEOTIDE SEQUENCE [LARGE SCALE GENOMIC DNA]</scope>
    <source>
        <strain evidence="8">CGMCC 1.16455</strain>
    </source>
</reference>
<dbReference type="NCBIfam" id="NF003738">
    <property type="entry name" value="PRK05333.1"/>
    <property type="match status" value="1"/>
</dbReference>
<feature type="active site" description="Proton acceptor" evidence="4">
    <location>
        <position position="231"/>
    </location>
</feature>